<dbReference type="AlphaFoldDB" id="A0A1B9GSF5"/>
<feature type="compositionally biased region" description="Polar residues" evidence="1">
    <location>
        <begin position="208"/>
        <end position="223"/>
    </location>
</feature>
<proteinExistence type="predicted"/>
<organism evidence="2 3">
    <name type="scientific">Kwoniella heveanensis BCC8398</name>
    <dbReference type="NCBI Taxonomy" id="1296120"/>
    <lineage>
        <taxon>Eukaryota</taxon>
        <taxon>Fungi</taxon>
        <taxon>Dikarya</taxon>
        <taxon>Basidiomycota</taxon>
        <taxon>Agaricomycotina</taxon>
        <taxon>Tremellomycetes</taxon>
        <taxon>Tremellales</taxon>
        <taxon>Cryptococcaceae</taxon>
        <taxon>Kwoniella</taxon>
    </lineage>
</organism>
<evidence type="ECO:0000313" key="2">
    <source>
        <dbReference type="EMBL" id="OCF33956.1"/>
    </source>
</evidence>
<accession>A0A1B9GSF5</accession>
<dbReference type="Proteomes" id="UP000092666">
    <property type="component" value="Unassembled WGS sequence"/>
</dbReference>
<gene>
    <name evidence="2" type="ORF">I316_04302</name>
</gene>
<feature type="region of interest" description="Disordered" evidence="1">
    <location>
        <begin position="237"/>
        <end position="277"/>
    </location>
</feature>
<evidence type="ECO:0000313" key="3">
    <source>
        <dbReference type="Proteomes" id="UP000092666"/>
    </source>
</evidence>
<reference evidence="2 3" key="1">
    <citation type="submission" date="2013-07" db="EMBL/GenBank/DDBJ databases">
        <title>The Genome Sequence of Cryptococcus heveanensis BCC8398.</title>
        <authorList>
            <consortium name="The Broad Institute Genome Sequencing Platform"/>
            <person name="Cuomo C."/>
            <person name="Litvintseva A."/>
            <person name="Chen Y."/>
            <person name="Heitman J."/>
            <person name="Sun S."/>
            <person name="Springer D."/>
            <person name="Dromer F."/>
            <person name="Young S.K."/>
            <person name="Zeng Q."/>
            <person name="Gargeya S."/>
            <person name="Fitzgerald M."/>
            <person name="Abouelleil A."/>
            <person name="Alvarado L."/>
            <person name="Berlin A.M."/>
            <person name="Chapman S.B."/>
            <person name="Dewar J."/>
            <person name="Goldberg J."/>
            <person name="Griggs A."/>
            <person name="Gujja S."/>
            <person name="Hansen M."/>
            <person name="Howarth C."/>
            <person name="Imamovic A."/>
            <person name="Larimer J."/>
            <person name="McCowan C."/>
            <person name="Murphy C."/>
            <person name="Pearson M."/>
            <person name="Priest M."/>
            <person name="Roberts A."/>
            <person name="Saif S."/>
            <person name="Shea T."/>
            <person name="Sykes S."/>
            <person name="Wortman J."/>
            <person name="Nusbaum C."/>
            <person name="Birren B."/>
        </authorList>
    </citation>
    <scope>NUCLEOTIDE SEQUENCE [LARGE SCALE GENOMIC DNA]</scope>
    <source>
        <strain evidence="2 3">BCC8398</strain>
    </source>
</reference>
<keyword evidence="3" id="KW-1185">Reference proteome</keyword>
<evidence type="ECO:0000256" key="1">
    <source>
        <dbReference type="SAM" id="MobiDB-lite"/>
    </source>
</evidence>
<sequence length="284" mass="30751">MTSDVPLHTLMDSESVNSAAVLYTVSAGKPGFHRRYGGHTQEVNVYAKPGFEARGSFNHAAFRSMIAQSHRTIRQLDATKCAGLSPEGTVTELSRQLDDAIERGTASEGISGDDQTYHFRSERLQPSEYHERNPRTFPHTNWVREGQLSLNLEATYESCSQDPGLTVFFSKGKYADHSTDLEEKEALLADFEDQARTVQPPPLPRSDLQPSQFRARTSAETGTVSSSVPSVISVYRAGTEDSTRANASEPSGGGGGARGNEGERPANTGLNDEAESKGCCCAVC</sequence>
<protein>
    <submittedName>
        <fullName evidence="2">Uncharacterized protein</fullName>
    </submittedName>
</protein>
<name>A0A1B9GSF5_9TREE</name>
<feature type="region of interest" description="Disordered" evidence="1">
    <location>
        <begin position="196"/>
        <end position="225"/>
    </location>
</feature>
<dbReference type="EMBL" id="KI669502">
    <property type="protein sequence ID" value="OCF33956.1"/>
    <property type="molecule type" value="Genomic_DNA"/>
</dbReference>
<reference evidence="3" key="2">
    <citation type="submission" date="2013-12" db="EMBL/GenBank/DDBJ databases">
        <title>Evolution of pathogenesis and genome organization in the Tremellales.</title>
        <authorList>
            <person name="Cuomo C."/>
            <person name="Litvintseva A."/>
            <person name="Heitman J."/>
            <person name="Chen Y."/>
            <person name="Sun S."/>
            <person name="Springer D."/>
            <person name="Dromer F."/>
            <person name="Young S."/>
            <person name="Zeng Q."/>
            <person name="Chapman S."/>
            <person name="Gujja S."/>
            <person name="Saif S."/>
            <person name="Birren B."/>
        </authorList>
    </citation>
    <scope>NUCLEOTIDE SEQUENCE [LARGE SCALE GENOMIC DNA]</scope>
    <source>
        <strain evidence="3">BCC8398</strain>
    </source>
</reference>